<dbReference type="InterPro" id="IPR000843">
    <property type="entry name" value="HTH_LacI"/>
</dbReference>
<dbReference type="InterPro" id="IPR046335">
    <property type="entry name" value="LacI/GalR-like_sensor"/>
</dbReference>
<dbReference type="PANTHER" id="PTHR30146">
    <property type="entry name" value="LACI-RELATED TRANSCRIPTIONAL REPRESSOR"/>
    <property type="match status" value="1"/>
</dbReference>
<evidence type="ECO:0000313" key="5">
    <source>
        <dbReference type="EMBL" id="HIU33144.1"/>
    </source>
</evidence>
<dbReference type="EMBL" id="DVMU01000028">
    <property type="protein sequence ID" value="HIU33144.1"/>
    <property type="molecule type" value="Genomic_DNA"/>
</dbReference>
<dbReference type="CDD" id="cd06284">
    <property type="entry name" value="PBP1_LacI-like"/>
    <property type="match status" value="1"/>
</dbReference>
<evidence type="ECO:0000256" key="1">
    <source>
        <dbReference type="ARBA" id="ARBA00023015"/>
    </source>
</evidence>
<dbReference type="SMART" id="SM00354">
    <property type="entry name" value="HTH_LACI"/>
    <property type="match status" value="1"/>
</dbReference>
<dbReference type="Gene3D" id="3.40.50.2300">
    <property type="match status" value="2"/>
</dbReference>
<keyword evidence="1" id="KW-0805">Transcription regulation</keyword>
<dbReference type="SUPFAM" id="SSF47413">
    <property type="entry name" value="lambda repressor-like DNA-binding domains"/>
    <property type="match status" value="1"/>
</dbReference>
<dbReference type="CDD" id="cd01392">
    <property type="entry name" value="HTH_LacI"/>
    <property type="match status" value="1"/>
</dbReference>
<dbReference type="PANTHER" id="PTHR30146:SF109">
    <property type="entry name" value="HTH-TYPE TRANSCRIPTIONAL REGULATOR GALS"/>
    <property type="match status" value="1"/>
</dbReference>
<evidence type="ECO:0000256" key="3">
    <source>
        <dbReference type="ARBA" id="ARBA00023163"/>
    </source>
</evidence>
<dbReference type="Pfam" id="PF13377">
    <property type="entry name" value="Peripla_BP_3"/>
    <property type="match status" value="1"/>
</dbReference>
<accession>A0A9D1LB21</accession>
<feature type="domain" description="HTH lacI-type" evidence="4">
    <location>
        <begin position="1"/>
        <end position="55"/>
    </location>
</feature>
<sequence>MNIKDIARLAGTSPATVSRILNEDMRVSPQTRENVLKVIEQTQYKPNSLGRNLRSRSSKKLLMMLPTIQNPFYSDIFFSFEEYARQNGYSVLIAVTNRDPEIERLYFDVLFTKQVDGVACFLPTISFEEIQRIASEYPFVACCWRGFSELDINYVCIDNERAVYEAMQYLIRLGHRRIGVFNGNYTGRMYEVEREKGYRKALEAAGIPYAPELSVICEYNHRAGYEATKKLMALKKPPTAIMSLSDDRAAGAIKYLVEHGIRPGVDVDVMGFDDVMVSEVVTPTLTTVAQPRHAIGREAAALLLSRIEDAAAPNKGVILSHKLIFRESTRKPGEPI</sequence>
<dbReference type="InterPro" id="IPR028082">
    <property type="entry name" value="Peripla_BP_I"/>
</dbReference>
<dbReference type="InterPro" id="IPR010982">
    <property type="entry name" value="Lambda_DNA-bd_dom_sf"/>
</dbReference>
<evidence type="ECO:0000313" key="6">
    <source>
        <dbReference type="Proteomes" id="UP000824072"/>
    </source>
</evidence>
<keyword evidence="3" id="KW-0804">Transcription</keyword>
<evidence type="ECO:0000259" key="4">
    <source>
        <dbReference type="PROSITE" id="PS50932"/>
    </source>
</evidence>
<dbReference type="AlphaFoldDB" id="A0A9D1LB21"/>
<evidence type="ECO:0000256" key="2">
    <source>
        <dbReference type="ARBA" id="ARBA00023125"/>
    </source>
</evidence>
<reference evidence="5" key="2">
    <citation type="journal article" date="2021" name="PeerJ">
        <title>Extensive microbial diversity within the chicken gut microbiome revealed by metagenomics and culture.</title>
        <authorList>
            <person name="Gilroy R."/>
            <person name="Ravi A."/>
            <person name="Getino M."/>
            <person name="Pursley I."/>
            <person name="Horton D.L."/>
            <person name="Alikhan N.F."/>
            <person name="Baker D."/>
            <person name="Gharbi K."/>
            <person name="Hall N."/>
            <person name="Watson M."/>
            <person name="Adriaenssens E.M."/>
            <person name="Foster-Nyarko E."/>
            <person name="Jarju S."/>
            <person name="Secka A."/>
            <person name="Antonio M."/>
            <person name="Oren A."/>
            <person name="Chaudhuri R.R."/>
            <person name="La Ragione R."/>
            <person name="Hildebrand F."/>
            <person name="Pallen M.J."/>
        </authorList>
    </citation>
    <scope>NUCLEOTIDE SEQUENCE</scope>
    <source>
        <strain evidence="5">ChiHcec3-11533</strain>
    </source>
</reference>
<dbReference type="SUPFAM" id="SSF53822">
    <property type="entry name" value="Periplasmic binding protein-like I"/>
    <property type="match status" value="1"/>
</dbReference>
<proteinExistence type="predicted"/>
<dbReference type="PROSITE" id="PS50932">
    <property type="entry name" value="HTH_LACI_2"/>
    <property type="match status" value="1"/>
</dbReference>
<name>A0A9D1LB21_9FIRM</name>
<reference evidence="5" key="1">
    <citation type="submission" date="2020-10" db="EMBL/GenBank/DDBJ databases">
        <authorList>
            <person name="Gilroy R."/>
        </authorList>
    </citation>
    <scope>NUCLEOTIDE SEQUENCE</scope>
    <source>
        <strain evidence="5">ChiHcec3-11533</strain>
    </source>
</reference>
<dbReference type="Gene3D" id="1.10.260.40">
    <property type="entry name" value="lambda repressor-like DNA-binding domains"/>
    <property type="match status" value="1"/>
</dbReference>
<dbReference type="GO" id="GO:0003700">
    <property type="term" value="F:DNA-binding transcription factor activity"/>
    <property type="evidence" value="ECO:0007669"/>
    <property type="project" value="TreeGrafter"/>
</dbReference>
<keyword evidence="2 5" id="KW-0238">DNA-binding</keyword>
<organism evidence="5 6">
    <name type="scientific">Candidatus Pullichristensenella excrementigallinarum</name>
    <dbReference type="NCBI Taxonomy" id="2840907"/>
    <lineage>
        <taxon>Bacteria</taxon>
        <taxon>Bacillati</taxon>
        <taxon>Bacillota</taxon>
        <taxon>Clostridia</taxon>
        <taxon>Candidatus Pullichristensenella</taxon>
    </lineage>
</organism>
<protein>
    <submittedName>
        <fullName evidence="5">LacI family DNA-binding transcriptional regulator</fullName>
    </submittedName>
</protein>
<comment type="caution">
    <text evidence="5">The sequence shown here is derived from an EMBL/GenBank/DDBJ whole genome shotgun (WGS) entry which is preliminary data.</text>
</comment>
<dbReference type="Proteomes" id="UP000824072">
    <property type="component" value="Unassembled WGS sequence"/>
</dbReference>
<gene>
    <name evidence="5" type="ORF">IAB02_01145</name>
</gene>
<dbReference type="Pfam" id="PF00356">
    <property type="entry name" value="LacI"/>
    <property type="match status" value="1"/>
</dbReference>
<dbReference type="GO" id="GO:0000976">
    <property type="term" value="F:transcription cis-regulatory region binding"/>
    <property type="evidence" value="ECO:0007669"/>
    <property type="project" value="TreeGrafter"/>
</dbReference>